<evidence type="ECO:0000313" key="1">
    <source>
        <dbReference type="EMBL" id="KAB8186267.1"/>
    </source>
</evidence>
<reference evidence="1 2" key="1">
    <citation type="submission" date="2019-10" db="EMBL/GenBank/DDBJ databases">
        <title>Nonomuraea sp. nov., isolated from Phyllanthus amarus.</title>
        <authorList>
            <person name="Klykleung N."/>
            <person name="Tanasupawat S."/>
        </authorList>
    </citation>
    <scope>NUCLEOTIDE SEQUENCE [LARGE SCALE GENOMIC DNA]</scope>
    <source>
        <strain evidence="1 2">PA1-10</strain>
    </source>
</reference>
<sequence>MLSVSACATSAPDPSPAPDLRPVVDQAPYWCEFVSQESFQRVTGDTRAYTDRKDGPWKNDGGCLVEGGSNGDPVGVWWSRIDDSAERLELAHENWDQTKPTPLPAQLGEGFATYAGNDMLGGRPYFVISRFSCGGEKPWIGIDLKRVAKGRDAIKDLTDLMRVAQKRYGDLHRCTPSPA</sequence>
<accession>A0A5C4V4U4</accession>
<dbReference type="EMBL" id="VDLX02000029">
    <property type="protein sequence ID" value="KAB8186267.1"/>
    <property type="molecule type" value="Genomic_DNA"/>
</dbReference>
<organism evidence="1 2">
    <name type="scientific">Nonomuraea phyllanthi</name>
    <dbReference type="NCBI Taxonomy" id="2219224"/>
    <lineage>
        <taxon>Bacteria</taxon>
        <taxon>Bacillati</taxon>
        <taxon>Actinomycetota</taxon>
        <taxon>Actinomycetes</taxon>
        <taxon>Streptosporangiales</taxon>
        <taxon>Streptosporangiaceae</taxon>
        <taxon>Nonomuraea</taxon>
    </lineage>
</organism>
<dbReference type="RefSeq" id="WP_139637699.1">
    <property type="nucleotide sequence ID" value="NZ_VDLX02000029.1"/>
</dbReference>
<evidence type="ECO:0000313" key="2">
    <source>
        <dbReference type="Proteomes" id="UP000312512"/>
    </source>
</evidence>
<dbReference type="OrthoDB" id="3522417at2"/>
<gene>
    <name evidence="1" type="ORF">FH608_046950</name>
</gene>
<dbReference type="AlphaFoldDB" id="A0A5C4V4U4"/>
<proteinExistence type="predicted"/>
<dbReference type="Proteomes" id="UP000312512">
    <property type="component" value="Unassembled WGS sequence"/>
</dbReference>
<name>A0A5C4V4U4_9ACTN</name>
<comment type="caution">
    <text evidence="1">The sequence shown here is derived from an EMBL/GenBank/DDBJ whole genome shotgun (WGS) entry which is preliminary data.</text>
</comment>
<keyword evidence="2" id="KW-1185">Reference proteome</keyword>
<protein>
    <submittedName>
        <fullName evidence="1">Uncharacterized protein</fullName>
    </submittedName>
</protein>